<evidence type="ECO:0000313" key="2">
    <source>
        <dbReference type="Proteomes" id="UP000011131"/>
    </source>
</evidence>
<dbReference type="Proteomes" id="UP000011131">
    <property type="component" value="Chromosome"/>
</dbReference>
<name>L7U6M2_MYXSD</name>
<dbReference type="PATRIC" id="fig|1278073.3.peg.1961"/>
<dbReference type="STRING" id="1278073.MYSTI_01911"/>
<dbReference type="RefSeq" id="WP_015347504.1">
    <property type="nucleotide sequence ID" value="NC_020126.1"/>
</dbReference>
<keyword evidence="2" id="KW-1185">Reference proteome</keyword>
<accession>L7U6M2</accession>
<organism evidence="1 2">
    <name type="scientific">Myxococcus stipitatus (strain DSM 14675 / JCM 12634 / Mx s8)</name>
    <dbReference type="NCBI Taxonomy" id="1278073"/>
    <lineage>
        <taxon>Bacteria</taxon>
        <taxon>Pseudomonadati</taxon>
        <taxon>Myxococcota</taxon>
        <taxon>Myxococcia</taxon>
        <taxon>Myxococcales</taxon>
        <taxon>Cystobacterineae</taxon>
        <taxon>Myxococcaceae</taxon>
        <taxon>Myxococcus</taxon>
    </lineage>
</organism>
<proteinExistence type="predicted"/>
<reference evidence="1 2" key="1">
    <citation type="journal article" date="2013" name="Genome Announc.">
        <title>Complete genome sequence of Myxococcus stipitatus strain DSM 14675, a fruiting myxobacterium.</title>
        <authorList>
            <person name="Huntley S."/>
            <person name="Kneip S."/>
            <person name="Treuner-Lange A."/>
            <person name="Sogaard-Andersen L."/>
        </authorList>
    </citation>
    <scope>NUCLEOTIDE SEQUENCE [LARGE SCALE GENOMIC DNA]</scope>
    <source>
        <strain evidence="2">DSM 14675 / JCM 12634 / Mx s8</strain>
    </source>
</reference>
<evidence type="ECO:0008006" key="3">
    <source>
        <dbReference type="Google" id="ProtNLM"/>
    </source>
</evidence>
<evidence type="ECO:0000313" key="1">
    <source>
        <dbReference type="EMBL" id="AGC43242.1"/>
    </source>
</evidence>
<protein>
    <recommendedName>
        <fullName evidence="3">Peptidase C39 domain-containing protein</fullName>
    </recommendedName>
</protein>
<dbReference type="HOGENOM" id="CLU_1813733_0_0_7"/>
<sequence length="142" mass="15142">MNSLVGHVALVRQSRPTTCVQACVSMLTGVSERKVCEALGKWGASSVGDAIRILRALGAGRVRVGNLTPIAEVEGFVPCGLVYVWPWADAEHGHLAVWVGDGYLCPTNGEMDAEEAWHLWAACESTPDAIVPVEILEAEGCQ</sequence>
<dbReference type="EMBL" id="CP004025">
    <property type="protein sequence ID" value="AGC43242.1"/>
    <property type="molecule type" value="Genomic_DNA"/>
</dbReference>
<dbReference type="KEGG" id="msd:MYSTI_01911"/>
<gene>
    <name evidence="1" type="ordered locus">MYSTI_01911</name>
</gene>
<dbReference type="AlphaFoldDB" id="L7U6M2"/>